<dbReference type="Pfam" id="PF15542">
    <property type="entry name" value="Ntox50"/>
    <property type="match status" value="1"/>
</dbReference>
<proteinExistence type="predicted"/>
<evidence type="ECO:0000313" key="4">
    <source>
        <dbReference type="Proteomes" id="UP001177943"/>
    </source>
</evidence>
<feature type="domain" description="Bacterial toxin 50" evidence="2">
    <location>
        <begin position="471"/>
        <end position="572"/>
    </location>
</feature>
<reference evidence="3" key="1">
    <citation type="submission" date="2023-05" db="EMBL/GenBank/DDBJ databases">
        <title>Comparative genomics of Bacillaceae isolates and their secondary metabolite potential.</title>
        <authorList>
            <person name="Song L."/>
            <person name="Nielsen L.J."/>
            <person name="Mohite O."/>
            <person name="Xu X."/>
            <person name="Weber T."/>
            <person name="Kovacs A.T."/>
        </authorList>
    </citation>
    <scope>NUCLEOTIDE SEQUENCE</scope>
    <source>
        <strain evidence="3">B2_4</strain>
    </source>
</reference>
<organism evidence="3 4">
    <name type="scientific">Paenibacillus woosongensis</name>
    <dbReference type="NCBI Taxonomy" id="307580"/>
    <lineage>
        <taxon>Bacteria</taxon>
        <taxon>Bacillati</taxon>
        <taxon>Bacillota</taxon>
        <taxon>Bacilli</taxon>
        <taxon>Bacillales</taxon>
        <taxon>Paenibacillaceae</taxon>
        <taxon>Paenibacillus</taxon>
    </lineage>
</organism>
<dbReference type="EMBL" id="CP126084">
    <property type="protein sequence ID" value="WHX50545.1"/>
    <property type="molecule type" value="Genomic_DNA"/>
</dbReference>
<evidence type="ECO:0000259" key="2">
    <source>
        <dbReference type="Pfam" id="PF15542"/>
    </source>
</evidence>
<dbReference type="Pfam" id="PF06152">
    <property type="entry name" value="Phage_min_cap2"/>
    <property type="match status" value="1"/>
</dbReference>
<dbReference type="KEGG" id="pwn:QNH46_07835"/>
<gene>
    <name evidence="3" type="ORF">QNH46_07835</name>
</gene>
<dbReference type="GO" id="GO:0005198">
    <property type="term" value="F:structural molecule activity"/>
    <property type="evidence" value="ECO:0007669"/>
    <property type="project" value="InterPro"/>
</dbReference>
<name>A0AA95KX68_9BACL</name>
<dbReference type="InterPro" id="IPR029100">
    <property type="entry name" value="Ntox50"/>
</dbReference>
<protein>
    <submittedName>
        <fullName evidence="3">Polymorphic toxin type 50 domain-containing protein</fullName>
    </submittedName>
</protein>
<dbReference type="AlphaFoldDB" id="A0AA95KX68"/>
<evidence type="ECO:0000256" key="1">
    <source>
        <dbReference type="SAM" id="MobiDB-lite"/>
    </source>
</evidence>
<dbReference type="Proteomes" id="UP001177943">
    <property type="component" value="Chromosome"/>
</dbReference>
<dbReference type="RefSeq" id="WP_283927606.1">
    <property type="nucleotide sequence ID" value="NZ_CP126084.1"/>
</dbReference>
<evidence type="ECO:0000313" key="3">
    <source>
        <dbReference type="EMBL" id="WHX50545.1"/>
    </source>
</evidence>
<feature type="region of interest" description="Disordered" evidence="1">
    <location>
        <begin position="116"/>
        <end position="174"/>
    </location>
</feature>
<dbReference type="InterPro" id="IPR009319">
    <property type="entry name" value="Phage_A118_VSP1"/>
</dbReference>
<feature type="compositionally biased region" description="Basic and acidic residues" evidence="1">
    <location>
        <begin position="119"/>
        <end position="129"/>
    </location>
</feature>
<sequence>MARDPYDIRAIFDEMTMNLIASLKRNLSRHEAEEERVGFRFDQWQLAKLRALHRYRQDNKRLIGEAGSEANKLIDDVLQQSFDDGQSRFSRMWDKFTNAILKPFGRKRVPVTGEIEFPQDFKETIEPPKPRQPSRSKPADPSKPIPDMHQPLPVPKPKPHSELPKAPPESDFFGMNDKKLKALQDSVKDDLRKGSEAALRKMDDVYRQVIFKAEAHMAAGAITLDQAIDKATKDFLERGLDVIVFKDGRRVPLPYYAEMALRTASQRATFLGEGKKRDEWGIFTVVMSSHDNCSPWCLPFQGTVLIDDVYTSISKEQAEQLSRDTGYLLLSYAMEQGAFHPACRHTLATYFPGITQLPKPADPEEAVALYEAEQKQRYMENVIRKYKRLELGSIDEANQVKYGNKVIEWQERLKAHLAEYPHLRRDKRREKIDGEVPAAERKELLKNAELNAKIEETRKLIRDQHPKDILRGQQNKHIPGTHEYNQYVDKLKAKGQHGPSRLTITQDEAAELVKQYAGTGKALFGKNGWTNKELIVTNDRVIGVAVDNLTGKEAETTVFKIHYGKKGVHIVPDYPSKKG</sequence>
<accession>A0AA95KX68</accession>